<dbReference type="KEGG" id="mlr:MELLADRAFT_23709"/>
<dbReference type="GO" id="GO:0005634">
    <property type="term" value="C:nucleus"/>
    <property type="evidence" value="ECO:0007669"/>
    <property type="project" value="TreeGrafter"/>
</dbReference>
<dbReference type="STRING" id="747676.F4RQM1"/>
<dbReference type="OrthoDB" id="190105at2759"/>
<dbReference type="RefSeq" id="XP_007411244.1">
    <property type="nucleotide sequence ID" value="XM_007411182.1"/>
</dbReference>
<dbReference type="FunFam" id="2.130.10.10:FF:001079">
    <property type="entry name" value="Cell division control protein 4"/>
    <property type="match status" value="1"/>
</dbReference>
<feature type="repeat" description="WD" evidence="3">
    <location>
        <begin position="176"/>
        <end position="215"/>
    </location>
</feature>
<dbReference type="PRINTS" id="PR00320">
    <property type="entry name" value="GPROTEINBRPT"/>
</dbReference>
<evidence type="ECO:0000313" key="6">
    <source>
        <dbReference type="Proteomes" id="UP000001072"/>
    </source>
</evidence>
<reference evidence="6" key="1">
    <citation type="journal article" date="2011" name="Proc. Natl. Acad. Sci. U.S.A.">
        <title>Obligate biotrophy features unraveled by the genomic analysis of rust fungi.</title>
        <authorList>
            <person name="Duplessis S."/>
            <person name="Cuomo C.A."/>
            <person name="Lin Y.-C."/>
            <person name="Aerts A."/>
            <person name="Tisserant E."/>
            <person name="Veneault-Fourrey C."/>
            <person name="Joly D.L."/>
            <person name="Hacquard S."/>
            <person name="Amselem J."/>
            <person name="Cantarel B.L."/>
            <person name="Chiu R."/>
            <person name="Coutinho P.M."/>
            <person name="Feau N."/>
            <person name="Field M."/>
            <person name="Frey P."/>
            <person name="Gelhaye E."/>
            <person name="Goldberg J."/>
            <person name="Grabherr M.G."/>
            <person name="Kodira C.D."/>
            <person name="Kohler A."/>
            <person name="Kuees U."/>
            <person name="Lindquist E.A."/>
            <person name="Lucas S.M."/>
            <person name="Mago R."/>
            <person name="Mauceli E."/>
            <person name="Morin E."/>
            <person name="Murat C."/>
            <person name="Pangilinan J.L."/>
            <person name="Park R."/>
            <person name="Pearson M."/>
            <person name="Quesneville H."/>
            <person name="Rouhier N."/>
            <person name="Sakthikumar S."/>
            <person name="Salamov A.A."/>
            <person name="Schmutz J."/>
            <person name="Selles B."/>
            <person name="Shapiro H."/>
            <person name="Tanguay P."/>
            <person name="Tuskan G.A."/>
            <person name="Henrissat B."/>
            <person name="Van de Peer Y."/>
            <person name="Rouze P."/>
            <person name="Ellis J.G."/>
            <person name="Dodds P.N."/>
            <person name="Schein J.E."/>
            <person name="Zhong S."/>
            <person name="Hamelin R.C."/>
            <person name="Grigoriev I.V."/>
            <person name="Szabo L.J."/>
            <person name="Martin F."/>
        </authorList>
    </citation>
    <scope>NUCLEOTIDE SEQUENCE [LARGE SCALE GENOMIC DNA]</scope>
    <source>
        <strain evidence="6">98AG31 / pathotype 3-4-7</strain>
    </source>
</reference>
<dbReference type="Pfam" id="PF12937">
    <property type="entry name" value="F-box-like"/>
    <property type="match status" value="1"/>
</dbReference>
<dbReference type="PROSITE" id="PS00678">
    <property type="entry name" value="WD_REPEATS_1"/>
    <property type="match status" value="3"/>
</dbReference>
<proteinExistence type="predicted"/>
<dbReference type="InterPro" id="IPR036047">
    <property type="entry name" value="F-box-like_dom_sf"/>
</dbReference>
<feature type="repeat" description="WD" evidence="3">
    <location>
        <begin position="303"/>
        <end position="342"/>
    </location>
</feature>
<dbReference type="eggNOG" id="KOG0274">
    <property type="taxonomic scope" value="Eukaryota"/>
</dbReference>
<dbReference type="PANTHER" id="PTHR19849">
    <property type="entry name" value="PHOSPHOLIPASE A-2-ACTIVATING PROTEIN"/>
    <property type="match status" value="1"/>
</dbReference>
<dbReference type="InterPro" id="IPR036322">
    <property type="entry name" value="WD40_repeat_dom_sf"/>
</dbReference>
<sequence>QQYTLFNLLRTSSVPVLQFVQKLVAPALKRDFINDLPPELAVLVLIKLDGQSLCRASQVSKTWNTVIDNSSAIWRYRLVAEKLWVGDGSEATDAEECRLIEQGRGRQSNKYKLLYRKRHLTRSNWKKNEPRRMNFSGHGITVVTCLQFDWDKVVAASDDNVIHSYDLKTGSRLMTFTGHHGGVWALQYVANVLVTGSTDRTVRVWDMNTGRNTHVFAGHTSTVRCLQIVEPVNINPDNEGPPIWEPAFPLIVTGSRDYTLRVWKLPSEDDDEYLPGPLPGSPCADENDTTQMTNQNPFHMFFLQGHKHAVRALAAAGRTVVSGSYDSTVRVWDLITGKCQHEMKGHTSKVYSVVLDRLRNRCASGSMDNTVRLWDLTTGTTLYVMDEHTSLVGLLGFSHTKLVSAAADSTLRIWNPENGKSEYELKGHLGAITCFKHDELRVISGSDGTLKLWDSNDGSFIRDLCTGYHSVWQTSFDDRFCLVAVQRGNESEYEVLDFGR</sequence>
<keyword evidence="2" id="KW-0677">Repeat</keyword>
<dbReference type="SUPFAM" id="SSF50978">
    <property type="entry name" value="WD40 repeat-like"/>
    <property type="match status" value="1"/>
</dbReference>
<dbReference type="GO" id="GO:0005737">
    <property type="term" value="C:cytoplasm"/>
    <property type="evidence" value="ECO:0007669"/>
    <property type="project" value="TreeGrafter"/>
</dbReference>
<gene>
    <name evidence="5" type="ORF">MELLADRAFT_23709</name>
</gene>
<dbReference type="SMART" id="SM00256">
    <property type="entry name" value="FBOX"/>
    <property type="match status" value="1"/>
</dbReference>
<dbReference type="HOGENOM" id="CLU_000288_103_3_1"/>
<keyword evidence="6" id="KW-1185">Reference proteome</keyword>
<dbReference type="InParanoid" id="F4RQM1"/>
<dbReference type="InterPro" id="IPR020472">
    <property type="entry name" value="WD40_PAC1"/>
</dbReference>
<dbReference type="GO" id="GO:0010992">
    <property type="term" value="P:ubiquitin recycling"/>
    <property type="evidence" value="ECO:0007669"/>
    <property type="project" value="TreeGrafter"/>
</dbReference>
<dbReference type="GO" id="GO:0043130">
    <property type="term" value="F:ubiquitin binding"/>
    <property type="evidence" value="ECO:0007669"/>
    <property type="project" value="TreeGrafter"/>
</dbReference>
<dbReference type="SUPFAM" id="SSF81383">
    <property type="entry name" value="F-box domain"/>
    <property type="match status" value="1"/>
</dbReference>
<dbReference type="CDD" id="cd22113">
    <property type="entry name" value="F-box_FBXO48"/>
    <property type="match status" value="1"/>
</dbReference>
<evidence type="ECO:0000259" key="4">
    <source>
        <dbReference type="PROSITE" id="PS50181"/>
    </source>
</evidence>
<dbReference type="InterPro" id="IPR001810">
    <property type="entry name" value="F-box_dom"/>
</dbReference>
<dbReference type="CDD" id="cd00200">
    <property type="entry name" value="WD40"/>
    <property type="match status" value="1"/>
</dbReference>
<protein>
    <recommendedName>
        <fullName evidence="4">F-box domain-containing protein</fullName>
    </recommendedName>
</protein>
<organism evidence="6">
    <name type="scientific">Melampsora larici-populina (strain 98AG31 / pathotype 3-4-7)</name>
    <name type="common">Poplar leaf rust fungus</name>
    <dbReference type="NCBI Taxonomy" id="747676"/>
    <lineage>
        <taxon>Eukaryota</taxon>
        <taxon>Fungi</taxon>
        <taxon>Dikarya</taxon>
        <taxon>Basidiomycota</taxon>
        <taxon>Pucciniomycotina</taxon>
        <taxon>Pucciniomycetes</taxon>
        <taxon>Pucciniales</taxon>
        <taxon>Melampsoraceae</taxon>
        <taxon>Melampsora</taxon>
    </lineage>
</organism>
<dbReference type="InterPro" id="IPR001680">
    <property type="entry name" value="WD40_rpt"/>
</dbReference>
<dbReference type="PANTHER" id="PTHR19849:SF1">
    <property type="entry name" value="F-BOX_WD REPEAT-CONTAINING PROTEIN 7"/>
    <property type="match status" value="1"/>
</dbReference>
<dbReference type="InterPro" id="IPR019775">
    <property type="entry name" value="WD40_repeat_CS"/>
</dbReference>
<dbReference type="GeneID" id="18926912"/>
<dbReference type="AlphaFoldDB" id="F4RQM1"/>
<dbReference type="SMART" id="SM00564">
    <property type="entry name" value="PQQ"/>
    <property type="match status" value="3"/>
</dbReference>
<dbReference type="InterPro" id="IPR015943">
    <property type="entry name" value="WD40/YVTN_repeat-like_dom_sf"/>
</dbReference>
<dbReference type="Gene3D" id="1.20.1280.50">
    <property type="match status" value="1"/>
</dbReference>
<accession>F4RQM1</accession>
<dbReference type="PROSITE" id="PS50294">
    <property type="entry name" value="WD_REPEATS_REGION"/>
    <property type="match status" value="3"/>
</dbReference>
<dbReference type="VEuPathDB" id="FungiDB:MELLADRAFT_23709"/>
<feature type="non-terminal residue" evidence="5">
    <location>
        <position position="500"/>
    </location>
</feature>
<dbReference type="EMBL" id="GL883113">
    <property type="protein sequence ID" value="EGG05322.1"/>
    <property type="molecule type" value="Genomic_DNA"/>
</dbReference>
<feature type="repeat" description="WD" evidence="3">
    <location>
        <begin position="244"/>
        <end position="273"/>
    </location>
</feature>
<dbReference type="FunCoup" id="F4RQM1">
    <property type="interactions" value="93"/>
</dbReference>
<name>F4RQM1_MELLP</name>
<evidence type="ECO:0000256" key="1">
    <source>
        <dbReference type="ARBA" id="ARBA00022574"/>
    </source>
</evidence>
<dbReference type="GO" id="GO:0043161">
    <property type="term" value="P:proteasome-mediated ubiquitin-dependent protein catabolic process"/>
    <property type="evidence" value="ECO:0007669"/>
    <property type="project" value="TreeGrafter"/>
</dbReference>
<evidence type="ECO:0000256" key="2">
    <source>
        <dbReference type="ARBA" id="ARBA00022737"/>
    </source>
</evidence>
<feature type="repeat" description="WD" evidence="3">
    <location>
        <begin position="425"/>
        <end position="463"/>
    </location>
</feature>
<dbReference type="InterPro" id="IPR018391">
    <property type="entry name" value="PQQ_b-propeller_rpt"/>
</dbReference>
<dbReference type="PROSITE" id="PS50082">
    <property type="entry name" value="WD_REPEATS_2"/>
    <property type="match status" value="6"/>
</dbReference>
<dbReference type="Pfam" id="PF00400">
    <property type="entry name" value="WD40"/>
    <property type="match status" value="5"/>
</dbReference>
<feature type="non-terminal residue" evidence="5">
    <location>
        <position position="1"/>
    </location>
</feature>
<dbReference type="Gene3D" id="2.130.10.10">
    <property type="entry name" value="YVTN repeat-like/Quinoprotein amine dehydrogenase"/>
    <property type="match status" value="1"/>
</dbReference>
<feature type="repeat" description="WD" evidence="3">
    <location>
        <begin position="343"/>
        <end position="384"/>
    </location>
</feature>
<dbReference type="PROSITE" id="PS50181">
    <property type="entry name" value="FBOX"/>
    <property type="match status" value="1"/>
</dbReference>
<keyword evidence="1 3" id="KW-0853">WD repeat</keyword>
<feature type="repeat" description="WD" evidence="3">
    <location>
        <begin position="385"/>
        <end position="424"/>
    </location>
</feature>
<evidence type="ECO:0000313" key="5">
    <source>
        <dbReference type="EMBL" id="EGG05322.1"/>
    </source>
</evidence>
<feature type="domain" description="F-box" evidence="4">
    <location>
        <begin position="30"/>
        <end position="77"/>
    </location>
</feature>
<dbReference type="SMART" id="SM00320">
    <property type="entry name" value="WD40"/>
    <property type="match status" value="7"/>
</dbReference>
<evidence type="ECO:0000256" key="3">
    <source>
        <dbReference type="PROSITE-ProRule" id="PRU00221"/>
    </source>
</evidence>
<dbReference type="Proteomes" id="UP000001072">
    <property type="component" value="Unassembled WGS sequence"/>
</dbReference>